<evidence type="ECO:0000256" key="3">
    <source>
        <dbReference type="ARBA" id="ARBA00011019"/>
    </source>
</evidence>
<dbReference type="GO" id="GO:0003755">
    <property type="term" value="F:peptidyl-prolyl cis-trans isomerase activity"/>
    <property type="evidence" value="ECO:0007669"/>
    <property type="project" value="UniProtKB-KW"/>
</dbReference>
<keyword evidence="9" id="KW-1185">Reference proteome</keyword>
<dbReference type="EC" id="5.2.1.8" evidence="7"/>
<organism evidence="8 9">
    <name type="scientific">Porphyra umbilicalis</name>
    <name type="common">Purple laver</name>
    <name type="synonym">Red alga</name>
    <dbReference type="NCBI Taxonomy" id="2786"/>
    <lineage>
        <taxon>Eukaryota</taxon>
        <taxon>Rhodophyta</taxon>
        <taxon>Bangiophyceae</taxon>
        <taxon>Bangiales</taxon>
        <taxon>Bangiaceae</taxon>
        <taxon>Porphyra</taxon>
    </lineage>
</organism>
<evidence type="ECO:0000256" key="7">
    <source>
        <dbReference type="RuleBase" id="RU361210"/>
    </source>
</evidence>
<dbReference type="GO" id="GO:0000159">
    <property type="term" value="C:protein phosphatase type 2A complex"/>
    <property type="evidence" value="ECO:0007669"/>
    <property type="project" value="TreeGrafter"/>
</dbReference>
<dbReference type="EMBL" id="KV918917">
    <property type="protein sequence ID" value="OSX75121.1"/>
    <property type="molecule type" value="Genomic_DNA"/>
</dbReference>
<dbReference type="GO" id="GO:0005634">
    <property type="term" value="C:nucleus"/>
    <property type="evidence" value="ECO:0007669"/>
    <property type="project" value="TreeGrafter"/>
</dbReference>
<protein>
    <recommendedName>
        <fullName evidence="7">Serine/threonine-protein phosphatase 2A activator</fullName>
        <ecNumber evidence="7">5.2.1.8</ecNumber>
    </recommendedName>
    <alternativeName>
        <fullName evidence="7">Phosphotyrosyl phosphatase activator</fullName>
    </alternativeName>
</protein>
<dbReference type="AlphaFoldDB" id="A0A1X6P2N2"/>
<dbReference type="GO" id="GO:0005737">
    <property type="term" value="C:cytoplasm"/>
    <property type="evidence" value="ECO:0007669"/>
    <property type="project" value="UniProtKB-SubCell"/>
</dbReference>
<dbReference type="Gene3D" id="1.20.120.1150">
    <property type="match status" value="1"/>
</dbReference>
<evidence type="ECO:0000256" key="6">
    <source>
        <dbReference type="ARBA" id="ARBA00023235"/>
    </source>
</evidence>
<comment type="function">
    <text evidence="7">PPIases accelerate the folding of proteins. It catalyzes the cis-trans isomerization of proline imidic peptide bonds in oligopeptides.</text>
</comment>
<dbReference type="Pfam" id="PF03095">
    <property type="entry name" value="PTPA"/>
    <property type="match status" value="1"/>
</dbReference>
<dbReference type="PIRSF" id="PIRSF016325">
    <property type="entry name" value="Phstyr_phstse_ac"/>
    <property type="match status" value="1"/>
</dbReference>
<name>A0A1X6P2N2_PORUM</name>
<evidence type="ECO:0000313" key="9">
    <source>
        <dbReference type="Proteomes" id="UP000218209"/>
    </source>
</evidence>
<sequence length="243" mass="26010">MTALLAALSALTADVPPGPTTVGRYGNAAFREWHARATTALPDLVRAVGVADGDVAEVVDLLGLCWGNTTRLDFGSGHEAAFLVVLFVLSEKLGLVPREQDVHLPLTLLPHYLSLTRSLQTTYNLEPAGSHGVWGLDDFAFLPFLFGAAQLVDTAVPPAAVCTHPIPVALVADYLYFDAVADIYRVKGPGLSTHSPMLYDVSGAVGGWTKVAGGMLKMYRAEVWGKRVVVQHLGFGRLFPWTG</sequence>
<dbReference type="SUPFAM" id="SSF140984">
    <property type="entry name" value="PTPA-like"/>
    <property type="match status" value="1"/>
</dbReference>
<gene>
    <name evidence="8" type="ORF">BU14_0254s0001</name>
</gene>
<dbReference type="Proteomes" id="UP000218209">
    <property type="component" value="Unassembled WGS sequence"/>
</dbReference>
<evidence type="ECO:0000256" key="1">
    <source>
        <dbReference type="ARBA" id="ARBA00000971"/>
    </source>
</evidence>
<dbReference type="InterPro" id="IPR037218">
    <property type="entry name" value="PTPA_sf"/>
</dbReference>
<dbReference type="PANTHER" id="PTHR10012:SF0">
    <property type="entry name" value="SERINE_THREONINE-PROTEIN PHOSPHATASE 2A ACTIVATOR"/>
    <property type="match status" value="1"/>
</dbReference>
<dbReference type="GO" id="GO:0008160">
    <property type="term" value="F:protein tyrosine phosphatase activator activity"/>
    <property type="evidence" value="ECO:0007669"/>
    <property type="project" value="TreeGrafter"/>
</dbReference>
<dbReference type="PANTHER" id="PTHR10012">
    <property type="entry name" value="SERINE/THREONINE-PROTEIN PHOSPHATASE 2A REGULATORY SUBUNIT B"/>
    <property type="match status" value="1"/>
</dbReference>
<keyword evidence="6 7" id="KW-0413">Isomerase</keyword>
<reference evidence="8 9" key="1">
    <citation type="submission" date="2017-03" db="EMBL/GenBank/DDBJ databases">
        <title>WGS assembly of Porphyra umbilicalis.</title>
        <authorList>
            <person name="Brawley S.H."/>
            <person name="Blouin N.A."/>
            <person name="Ficko-Blean E."/>
            <person name="Wheeler G.L."/>
            <person name="Lohr M."/>
            <person name="Goodson H.V."/>
            <person name="Jenkins J.W."/>
            <person name="Blaby-Haas C.E."/>
            <person name="Helliwell K.E."/>
            <person name="Chan C."/>
            <person name="Marriage T."/>
            <person name="Bhattacharya D."/>
            <person name="Klein A.S."/>
            <person name="Badis Y."/>
            <person name="Brodie J."/>
            <person name="Cao Y."/>
            <person name="Collen J."/>
            <person name="Dittami S.M."/>
            <person name="Gachon C.M."/>
            <person name="Green B.R."/>
            <person name="Karpowicz S."/>
            <person name="Kim J.W."/>
            <person name="Kudahl U."/>
            <person name="Lin S."/>
            <person name="Michel G."/>
            <person name="Mittag M."/>
            <person name="Olson B.J."/>
            <person name="Pangilinan J."/>
            <person name="Peng Y."/>
            <person name="Qiu H."/>
            <person name="Shu S."/>
            <person name="Singer J.T."/>
            <person name="Smith A.G."/>
            <person name="Sprecher B.N."/>
            <person name="Wagner V."/>
            <person name="Wang W."/>
            <person name="Wang Z.-Y."/>
            <person name="Yan J."/>
            <person name="Yarish C."/>
            <person name="Zoeuner-Riek S."/>
            <person name="Zhuang Y."/>
            <person name="Zou Y."/>
            <person name="Lindquist E.A."/>
            <person name="Grimwood J."/>
            <person name="Barry K."/>
            <person name="Rokhsar D.S."/>
            <person name="Schmutz J."/>
            <person name="Stiller J.W."/>
            <person name="Grossman A.R."/>
            <person name="Prochnik S.E."/>
        </authorList>
    </citation>
    <scope>NUCLEOTIDE SEQUENCE [LARGE SCALE GENOMIC DNA]</scope>
    <source>
        <strain evidence="8">4086291</strain>
    </source>
</reference>
<accession>A0A1X6P2N2</accession>
<comment type="catalytic activity">
    <reaction evidence="1 7">
        <text>[protein]-peptidylproline (omega=180) = [protein]-peptidylproline (omega=0)</text>
        <dbReference type="Rhea" id="RHEA:16237"/>
        <dbReference type="Rhea" id="RHEA-COMP:10747"/>
        <dbReference type="Rhea" id="RHEA-COMP:10748"/>
        <dbReference type="ChEBI" id="CHEBI:83833"/>
        <dbReference type="ChEBI" id="CHEBI:83834"/>
        <dbReference type="EC" id="5.2.1.8"/>
    </reaction>
</comment>
<dbReference type="OrthoDB" id="16120at2759"/>
<keyword evidence="4 7" id="KW-0963">Cytoplasm</keyword>
<evidence type="ECO:0000313" key="8">
    <source>
        <dbReference type="EMBL" id="OSX75121.1"/>
    </source>
</evidence>
<comment type="similarity">
    <text evidence="3 7">Belongs to the PTPA-type PPIase family.</text>
</comment>
<dbReference type="InterPro" id="IPR043170">
    <property type="entry name" value="PTPA_C_lid"/>
</dbReference>
<evidence type="ECO:0000256" key="5">
    <source>
        <dbReference type="ARBA" id="ARBA00023110"/>
    </source>
</evidence>
<evidence type="ECO:0000256" key="2">
    <source>
        <dbReference type="ARBA" id="ARBA00004496"/>
    </source>
</evidence>
<dbReference type="GO" id="GO:0007052">
    <property type="term" value="P:mitotic spindle organization"/>
    <property type="evidence" value="ECO:0007669"/>
    <property type="project" value="TreeGrafter"/>
</dbReference>
<proteinExistence type="inferred from homology"/>
<comment type="subcellular location">
    <subcellularLocation>
        <location evidence="2 7">Cytoplasm</location>
    </subcellularLocation>
</comment>
<dbReference type="InterPro" id="IPR004327">
    <property type="entry name" value="Phstyr_phstse_ac"/>
</dbReference>
<evidence type="ECO:0000256" key="4">
    <source>
        <dbReference type="ARBA" id="ARBA00022490"/>
    </source>
</evidence>
<keyword evidence="5 7" id="KW-0697">Rotamase</keyword>